<name>A0A1L9U5R9_ASPBC</name>
<sequence>MAPSTRRPLLNSINSQQERPAAPAPPSTDLPLPSTGSHVRSTASISHSRPPKRIVPLEPRPERAPKTARTETGRNSSSQTRAPLREVPEEDMNMRGPSFSEGQDSGGLFQPEPTLREASVPAPSFSVTEPNPDSQTSGSGDSQSYRQSPQEWLFGDYDEPRERILPQPRPAVSIPSSDRIKILQSSADAFERVTLCARRQFIAMLDNTRVTWPVEQVFPDLSANREIYKNAVTRVCDLYKTWI</sequence>
<proteinExistence type="predicted"/>
<evidence type="ECO:0000256" key="1">
    <source>
        <dbReference type="SAM" id="MobiDB-lite"/>
    </source>
</evidence>
<dbReference type="EMBL" id="KV878696">
    <property type="protein sequence ID" value="OJJ67007.1"/>
    <property type="molecule type" value="Genomic_DNA"/>
</dbReference>
<keyword evidence="3" id="KW-1185">Reference proteome</keyword>
<feature type="compositionally biased region" description="Low complexity" evidence="1">
    <location>
        <begin position="133"/>
        <end position="144"/>
    </location>
</feature>
<evidence type="ECO:0000313" key="2">
    <source>
        <dbReference type="EMBL" id="OJJ67007.1"/>
    </source>
</evidence>
<reference evidence="3" key="1">
    <citation type="journal article" date="2017" name="Genome Biol.">
        <title>Comparative genomics reveals high biological diversity and specific adaptations in the industrially and medically important fungal genus Aspergillus.</title>
        <authorList>
            <person name="de Vries R.P."/>
            <person name="Riley R."/>
            <person name="Wiebenga A."/>
            <person name="Aguilar-Osorio G."/>
            <person name="Amillis S."/>
            <person name="Uchima C.A."/>
            <person name="Anderluh G."/>
            <person name="Asadollahi M."/>
            <person name="Askin M."/>
            <person name="Barry K."/>
            <person name="Battaglia E."/>
            <person name="Bayram O."/>
            <person name="Benocci T."/>
            <person name="Braus-Stromeyer S.A."/>
            <person name="Caldana C."/>
            <person name="Canovas D."/>
            <person name="Cerqueira G.C."/>
            <person name="Chen F."/>
            <person name="Chen W."/>
            <person name="Choi C."/>
            <person name="Clum A."/>
            <person name="Dos Santos R.A."/>
            <person name="Damasio A.R."/>
            <person name="Diallinas G."/>
            <person name="Emri T."/>
            <person name="Fekete E."/>
            <person name="Flipphi M."/>
            <person name="Freyberg S."/>
            <person name="Gallo A."/>
            <person name="Gournas C."/>
            <person name="Habgood R."/>
            <person name="Hainaut M."/>
            <person name="Harispe M.L."/>
            <person name="Henrissat B."/>
            <person name="Hilden K.S."/>
            <person name="Hope R."/>
            <person name="Hossain A."/>
            <person name="Karabika E."/>
            <person name="Karaffa L."/>
            <person name="Karanyi Z."/>
            <person name="Krasevec N."/>
            <person name="Kuo A."/>
            <person name="Kusch H."/>
            <person name="LaButti K."/>
            <person name="Lagendijk E.L."/>
            <person name="Lapidus A."/>
            <person name="Levasseur A."/>
            <person name="Lindquist E."/>
            <person name="Lipzen A."/>
            <person name="Logrieco A.F."/>
            <person name="MacCabe A."/>
            <person name="Maekelae M.R."/>
            <person name="Malavazi I."/>
            <person name="Melin P."/>
            <person name="Meyer V."/>
            <person name="Mielnichuk N."/>
            <person name="Miskei M."/>
            <person name="Molnar A.P."/>
            <person name="Mule G."/>
            <person name="Ngan C.Y."/>
            <person name="Orejas M."/>
            <person name="Orosz E."/>
            <person name="Ouedraogo J.P."/>
            <person name="Overkamp K.M."/>
            <person name="Park H.-S."/>
            <person name="Perrone G."/>
            <person name="Piumi F."/>
            <person name="Punt P.J."/>
            <person name="Ram A.F."/>
            <person name="Ramon A."/>
            <person name="Rauscher S."/>
            <person name="Record E."/>
            <person name="Riano-Pachon D.M."/>
            <person name="Robert V."/>
            <person name="Roehrig J."/>
            <person name="Ruller R."/>
            <person name="Salamov A."/>
            <person name="Salih N.S."/>
            <person name="Samson R.A."/>
            <person name="Sandor E."/>
            <person name="Sanguinetti M."/>
            <person name="Schuetze T."/>
            <person name="Sepcic K."/>
            <person name="Shelest E."/>
            <person name="Sherlock G."/>
            <person name="Sophianopoulou V."/>
            <person name="Squina F.M."/>
            <person name="Sun H."/>
            <person name="Susca A."/>
            <person name="Todd R.B."/>
            <person name="Tsang A."/>
            <person name="Unkles S.E."/>
            <person name="van de Wiele N."/>
            <person name="van Rossen-Uffink D."/>
            <person name="Oliveira J.V."/>
            <person name="Vesth T.C."/>
            <person name="Visser J."/>
            <person name="Yu J.-H."/>
            <person name="Zhou M."/>
            <person name="Andersen M.R."/>
            <person name="Archer D.B."/>
            <person name="Baker S.E."/>
            <person name="Benoit I."/>
            <person name="Brakhage A.A."/>
            <person name="Braus G.H."/>
            <person name="Fischer R."/>
            <person name="Frisvad J.C."/>
            <person name="Goldman G.H."/>
            <person name="Houbraken J."/>
            <person name="Oakley B."/>
            <person name="Pocsi I."/>
            <person name="Scazzocchio C."/>
            <person name="Seiboth B."/>
            <person name="vanKuyk P.A."/>
            <person name="Wortman J."/>
            <person name="Dyer P.S."/>
            <person name="Grigoriev I.V."/>
        </authorList>
    </citation>
    <scope>NUCLEOTIDE SEQUENCE [LARGE SCALE GENOMIC DNA]</scope>
    <source>
        <strain evidence="3">CBS 101740 / IMI 381727 / IBT 21946</strain>
    </source>
</reference>
<evidence type="ECO:0000313" key="3">
    <source>
        <dbReference type="Proteomes" id="UP000184499"/>
    </source>
</evidence>
<feature type="compositionally biased region" description="Basic and acidic residues" evidence="1">
    <location>
        <begin position="59"/>
        <end position="72"/>
    </location>
</feature>
<gene>
    <name evidence="2" type="ORF">ASPBRDRAFT_359422</name>
</gene>
<dbReference type="GeneID" id="93575894"/>
<dbReference type="AlphaFoldDB" id="A0A1L9U5R9"/>
<dbReference type="Proteomes" id="UP000184499">
    <property type="component" value="Unassembled WGS sequence"/>
</dbReference>
<organism evidence="2 3">
    <name type="scientific">Aspergillus brasiliensis (strain CBS 101740 / IMI 381727 / IBT 21946)</name>
    <dbReference type="NCBI Taxonomy" id="767769"/>
    <lineage>
        <taxon>Eukaryota</taxon>
        <taxon>Fungi</taxon>
        <taxon>Dikarya</taxon>
        <taxon>Ascomycota</taxon>
        <taxon>Pezizomycotina</taxon>
        <taxon>Eurotiomycetes</taxon>
        <taxon>Eurotiomycetidae</taxon>
        <taxon>Eurotiales</taxon>
        <taxon>Aspergillaceae</taxon>
        <taxon>Aspergillus</taxon>
        <taxon>Aspergillus subgen. Circumdati</taxon>
    </lineage>
</organism>
<accession>A0A1L9U5R9</accession>
<feature type="region of interest" description="Disordered" evidence="1">
    <location>
        <begin position="1"/>
        <end position="148"/>
    </location>
</feature>
<dbReference type="RefSeq" id="XP_067474256.1">
    <property type="nucleotide sequence ID" value="XM_067623406.1"/>
</dbReference>
<dbReference type="VEuPathDB" id="FungiDB:ASPBRDRAFT_359422"/>
<protein>
    <submittedName>
        <fullName evidence="2">Uncharacterized protein</fullName>
    </submittedName>
</protein>
<feature type="compositionally biased region" description="Polar residues" evidence="1">
    <location>
        <begin position="34"/>
        <end position="47"/>
    </location>
</feature>